<proteinExistence type="predicted"/>
<name>A0A1G4V894_9FLAO</name>
<gene>
    <name evidence="1" type="ORF">SAMN02927925_00558</name>
</gene>
<dbReference type="AlphaFoldDB" id="A0A1G4V894"/>
<organism evidence="1 2">
    <name type="scientific">Flavobacterium saliperosum</name>
    <dbReference type="NCBI Taxonomy" id="329186"/>
    <lineage>
        <taxon>Bacteria</taxon>
        <taxon>Pseudomonadati</taxon>
        <taxon>Bacteroidota</taxon>
        <taxon>Flavobacteriia</taxon>
        <taxon>Flavobacteriales</taxon>
        <taxon>Flavobacteriaceae</taxon>
        <taxon>Flavobacterium</taxon>
    </lineage>
</organism>
<protein>
    <submittedName>
        <fullName evidence="1">Uncharacterized protein</fullName>
    </submittedName>
</protein>
<dbReference type="eggNOG" id="ENOG50331DC">
    <property type="taxonomic scope" value="Bacteria"/>
</dbReference>
<dbReference type="EMBL" id="FMTY01000001">
    <property type="protein sequence ID" value="SCX02756.1"/>
    <property type="molecule type" value="Genomic_DNA"/>
</dbReference>
<accession>A0A1G4V894</accession>
<evidence type="ECO:0000313" key="1">
    <source>
        <dbReference type="EMBL" id="SCX02756.1"/>
    </source>
</evidence>
<reference evidence="1 2" key="1">
    <citation type="submission" date="2016-10" db="EMBL/GenBank/DDBJ databases">
        <authorList>
            <person name="de Groot N.N."/>
        </authorList>
    </citation>
    <scope>NUCLEOTIDE SEQUENCE [LARGE SCALE GENOMIC DNA]</scope>
    <source>
        <strain evidence="1 2">CGMCC 1.3801</strain>
    </source>
</reference>
<evidence type="ECO:0000313" key="2">
    <source>
        <dbReference type="Proteomes" id="UP000182124"/>
    </source>
</evidence>
<dbReference type="Proteomes" id="UP000182124">
    <property type="component" value="Unassembled WGS sequence"/>
</dbReference>
<sequence>MIHIMKLFLAVFFFLLFPLLLFSQKEPDRRLLVLKKGMENKTVTFGKWDEKGNDELELTYLGTIKNKDATYKLMTSLWIWGVSGRATSRILVYDNKNRFLGDYYLTMSCELPKKIKNNKLYFELKCEECAKKNTTEVSFYKGIPKHMVVNCNGATLLIGNFEPAD</sequence>
<dbReference type="STRING" id="329186.SAMN02927925_00558"/>